<dbReference type="NCBIfam" id="NF008932">
    <property type="entry name" value="PRK12289.1"/>
    <property type="match status" value="1"/>
</dbReference>
<comment type="function">
    <text evidence="3">One of several proteins that assist in the late maturation steps of the functional core of the 30S ribosomal subunit. Helps release RbfA from mature subunits. May play a role in the assembly of ribosomal proteins into the subunit. Circularly permuted GTPase that catalyzes slow GTP hydrolysis, GTPase activity is stimulated by the 30S ribosomal subunit.</text>
</comment>
<dbReference type="InterPro" id="IPR030378">
    <property type="entry name" value="G_CP_dom"/>
</dbReference>
<dbReference type="PANTHER" id="PTHR32120">
    <property type="entry name" value="SMALL RIBOSOMAL SUBUNIT BIOGENESIS GTPASE RSGA"/>
    <property type="match status" value="1"/>
</dbReference>
<keyword evidence="1 3" id="KW-0547">Nucleotide-binding</keyword>
<accession>A0A1U7HK79</accession>
<dbReference type="Gene3D" id="3.40.50.300">
    <property type="entry name" value="P-loop containing nucleotide triphosphate hydrolases"/>
    <property type="match status" value="1"/>
</dbReference>
<feature type="compositionally biased region" description="Basic and acidic residues" evidence="4">
    <location>
        <begin position="329"/>
        <end position="339"/>
    </location>
</feature>
<dbReference type="InterPro" id="IPR004881">
    <property type="entry name" value="Ribosome_biogen_GTPase_RsgA"/>
</dbReference>
<feature type="binding site" evidence="3">
    <location>
        <position position="278"/>
    </location>
    <ligand>
        <name>Zn(2+)</name>
        <dbReference type="ChEBI" id="CHEBI:29105"/>
    </ligand>
</feature>
<keyword evidence="8" id="KW-1185">Reference proteome</keyword>
<evidence type="ECO:0000256" key="1">
    <source>
        <dbReference type="ARBA" id="ARBA00022741"/>
    </source>
</evidence>
<keyword evidence="3" id="KW-0699">rRNA-binding</keyword>
<dbReference type="RefSeq" id="WP_073550675.1">
    <property type="nucleotide sequence ID" value="NZ_CAWMVK010000006.1"/>
</dbReference>
<evidence type="ECO:0000256" key="3">
    <source>
        <dbReference type="HAMAP-Rule" id="MF_01820"/>
    </source>
</evidence>
<keyword evidence="3" id="KW-0963">Cytoplasm</keyword>
<dbReference type="Gene3D" id="1.10.40.50">
    <property type="entry name" value="Probable gtpase engc, domain 3"/>
    <property type="match status" value="1"/>
</dbReference>
<dbReference type="AlphaFoldDB" id="A0A1U7HK79"/>
<dbReference type="PANTHER" id="PTHR32120:SF11">
    <property type="entry name" value="SMALL RIBOSOMAL SUBUNIT BIOGENESIS GTPASE RSGA 1, MITOCHONDRIAL-RELATED"/>
    <property type="match status" value="1"/>
</dbReference>
<feature type="domain" description="CP-type G" evidence="6">
    <location>
        <begin position="88"/>
        <end position="246"/>
    </location>
</feature>
<dbReference type="OrthoDB" id="9809485at2"/>
<dbReference type="Gene3D" id="2.40.50.140">
    <property type="entry name" value="Nucleic acid-binding proteins"/>
    <property type="match status" value="1"/>
</dbReference>
<evidence type="ECO:0000256" key="2">
    <source>
        <dbReference type="ARBA" id="ARBA00023134"/>
    </source>
</evidence>
<keyword evidence="3" id="KW-0479">Metal-binding</keyword>
<comment type="cofactor">
    <cofactor evidence="3">
        <name>Zn(2+)</name>
        <dbReference type="ChEBI" id="CHEBI:29105"/>
    </cofactor>
    <text evidence="3">Binds 1 zinc ion per subunit.</text>
</comment>
<organism evidence="7 8">
    <name type="scientific">Chroogloeocystis siderophila 5.2 s.c.1</name>
    <dbReference type="NCBI Taxonomy" id="247279"/>
    <lineage>
        <taxon>Bacteria</taxon>
        <taxon>Bacillati</taxon>
        <taxon>Cyanobacteriota</taxon>
        <taxon>Cyanophyceae</taxon>
        <taxon>Oscillatoriophycideae</taxon>
        <taxon>Chroococcales</taxon>
        <taxon>Chroococcaceae</taxon>
        <taxon>Chroogloeocystis</taxon>
    </lineage>
</organism>
<comment type="subcellular location">
    <subcellularLocation>
        <location evidence="3">Cytoplasm</location>
    </subcellularLocation>
</comment>
<keyword evidence="3" id="KW-0694">RNA-binding</keyword>
<feature type="binding site" evidence="3">
    <location>
        <position position="271"/>
    </location>
    <ligand>
        <name>Zn(2+)</name>
        <dbReference type="ChEBI" id="CHEBI:29105"/>
    </ligand>
</feature>
<feature type="binding site" evidence="3">
    <location>
        <begin position="188"/>
        <end position="196"/>
    </location>
    <ligand>
        <name>GTP</name>
        <dbReference type="ChEBI" id="CHEBI:37565"/>
    </ligand>
</feature>
<dbReference type="SUPFAM" id="SSF52540">
    <property type="entry name" value="P-loop containing nucleoside triphosphate hydrolases"/>
    <property type="match status" value="1"/>
</dbReference>
<comment type="caution">
    <text evidence="7">The sequence shown here is derived from an EMBL/GenBank/DDBJ whole genome shotgun (WGS) entry which is preliminary data.</text>
</comment>
<keyword evidence="3" id="KW-0378">Hydrolase</keyword>
<dbReference type="GO" id="GO:0005737">
    <property type="term" value="C:cytoplasm"/>
    <property type="evidence" value="ECO:0007669"/>
    <property type="project" value="UniProtKB-SubCell"/>
</dbReference>
<evidence type="ECO:0000259" key="6">
    <source>
        <dbReference type="PROSITE" id="PS51721"/>
    </source>
</evidence>
<dbReference type="SUPFAM" id="SSF50249">
    <property type="entry name" value="Nucleic acid-binding proteins"/>
    <property type="match status" value="1"/>
</dbReference>
<dbReference type="InterPro" id="IPR012340">
    <property type="entry name" value="NA-bd_OB-fold"/>
</dbReference>
<dbReference type="PROSITE" id="PS50936">
    <property type="entry name" value="ENGC_GTPASE"/>
    <property type="match status" value="1"/>
</dbReference>
<dbReference type="GO" id="GO:0005525">
    <property type="term" value="F:GTP binding"/>
    <property type="evidence" value="ECO:0007669"/>
    <property type="project" value="UniProtKB-UniRule"/>
</dbReference>
<dbReference type="CDD" id="cd01854">
    <property type="entry name" value="YjeQ_EngC"/>
    <property type="match status" value="1"/>
</dbReference>
<dbReference type="InterPro" id="IPR010914">
    <property type="entry name" value="RsgA_GTPase_dom"/>
</dbReference>
<dbReference type="PROSITE" id="PS51721">
    <property type="entry name" value="G_CP"/>
    <property type="match status" value="1"/>
</dbReference>
<gene>
    <name evidence="3" type="primary">rsgA</name>
    <name evidence="7" type="ORF">NIES1031_16870</name>
</gene>
<dbReference type="InterPro" id="IPR027417">
    <property type="entry name" value="P-loop_NTPase"/>
</dbReference>
<dbReference type="GO" id="GO:0042274">
    <property type="term" value="P:ribosomal small subunit biogenesis"/>
    <property type="evidence" value="ECO:0007669"/>
    <property type="project" value="UniProtKB-UniRule"/>
</dbReference>
<feature type="binding site" evidence="3">
    <location>
        <position position="284"/>
    </location>
    <ligand>
        <name>Zn(2+)</name>
        <dbReference type="ChEBI" id="CHEBI:29105"/>
    </ligand>
</feature>
<feature type="domain" description="EngC GTPase" evidence="5">
    <location>
        <begin position="97"/>
        <end position="244"/>
    </location>
</feature>
<dbReference type="GO" id="GO:0019843">
    <property type="term" value="F:rRNA binding"/>
    <property type="evidence" value="ECO:0007669"/>
    <property type="project" value="UniProtKB-KW"/>
</dbReference>
<proteinExistence type="inferred from homology"/>
<keyword evidence="3" id="KW-0690">Ribosome biogenesis</keyword>
<dbReference type="NCBIfam" id="TIGR00157">
    <property type="entry name" value="ribosome small subunit-dependent GTPase A"/>
    <property type="match status" value="1"/>
</dbReference>
<sequence length="361" mass="40745">MSNEATSNERLNDADAPLIGTVLAVQANYCQVRLNPSSLAPHRSSLLCTRRARLKKLGQQVMVGDRVEIVEPDWAGGRGAIAGVLPRKSQLDRPPIANAEQILLVFALAEPPLEPYQLSRFLVKAESTGLGVRLCFNKSDLLTLEQQQQWRDRLQQWGYQPVFISIRDGIGISEVRDLLKLRISAVAGPSGVGKSSLINALIPTVHLRTNEVSGKLSRGRHTTRHVELFTLPDGGLLADTPGFNQPDLTCHPHELANYFPEARQRLAQQSCQFSDCLHRNEPNCAVRGDWERYEHYLAFLEEAIAYQEQINQQADPESSLKLKTKRGKRQYEPKLDTKYRQHSRRTQHQALEQLYQEAEES</sequence>
<dbReference type="HAMAP" id="MF_01820">
    <property type="entry name" value="GTPase_RsgA"/>
    <property type="match status" value="1"/>
</dbReference>
<dbReference type="GO" id="GO:0046872">
    <property type="term" value="F:metal ion binding"/>
    <property type="evidence" value="ECO:0007669"/>
    <property type="project" value="UniProtKB-KW"/>
</dbReference>
<feature type="region of interest" description="Disordered" evidence="4">
    <location>
        <begin position="312"/>
        <end position="347"/>
    </location>
</feature>
<keyword evidence="2 3" id="KW-0342">GTP-binding</keyword>
<dbReference type="STRING" id="247279.NIES1031_16870"/>
<protein>
    <recommendedName>
        <fullName evidence="3">Small ribosomal subunit biogenesis GTPase RsgA</fullName>
        <ecNumber evidence="3">3.6.1.-</ecNumber>
    </recommendedName>
</protein>
<dbReference type="Pfam" id="PF03193">
    <property type="entry name" value="RsgA_GTPase"/>
    <property type="match status" value="1"/>
</dbReference>
<dbReference type="EC" id="3.6.1.-" evidence="3"/>
<evidence type="ECO:0000313" key="7">
    <source>
        <dbReference type="EMBL" id="OKH23964.1"/>
    </source>
</evidence>
<reference evidence="7 8" key="1">
    <citation type="submission" date="2016-11" db="EMBL/GenBank/DDBJ databases">
        <title>Draft Genome Sequences of Nine Cyanobacterial Strains from Diverse Habitats.</title>
        <authorList>
            <person name="Zhu T."/>
            <person name="Hou S."/>
            <person name="Lu X."/>
            <person name="Hess W.R."/>
        </authorList>
    </citation>
    <scope>NUCLEOTIDE SEQUENCE [LARGE SCALE GENOMIC DNA]</scope>
    <source>
        <strain evidence="7 8">5.2 s.c.1</strain>
    </source>
</reference>
<feature type="binding site" evidence="3">
    <location>
        <position position="276"/>
    </location>
    <ligand>
        <name>Zn(2+)</name>
        <dbReference type="ChEBI" id="CHEBI:29105"/>
    </ligand>
</feature>
<comment type="subunit">
    <text evidence="3">Monomer. Associates with 30S ribosomal subunit, binds 16S rRNA.</text>
</comment>
<dbReference type="Proteomes" id="UP000185984">
    <property type="component" value="Unassembled WGS sequence"/>
</dbReference>
<name>A0A1U7HK79_9CHRO</name>
<evidence type="ECO:0000259" key="5">
    <source>
        <dbReference type="PROSITE" id="PS50936"/>
    </source>
</evidence>
<evidence type="ECO:0000313" key="8">
    <source>
        <dbReference type="Proteomes" id="UP000185984"/>
    </source>
</evidence>
<dbReference type="EMBL" id="MRCC01000014">
    <property type="protein sequence ID" value="OKH23964.1"/>
    <property type="molecule type" value="Genomic_DNA"/>
</dbReference>
<feature type="binding site" evidence="3">
    <location>
        <begin position="137"/>
        <end position="140"/>
    </location>
    <ligand>
        <name>GTP</name>
        <dbReference type="ChEBI" id="CHEBI:37565"/>
    </ligand>
</feature>
<comment type="similarity">
    <text evidence="3">Belongs to the TRAFAC class YlqF/YawG GTPase family. RsgA subfamily.</text>
</comment>
<dbReference type="GO" id="GO:0003924">
    <property type="term" value="F:GTPase activity"/>
    <property type="evidence" value="ECO:0007669"/>
    <property type="project" value="UniProtKB-UniRule"/>
</dbReference>
<evidence type="ECO:0000256" key="4">
    <source>
        <dbReference type="SAM" id="MobiDB-lite"/>
    </source>
</evidence>
<keyword evidence="3" id="KW-0862">Zinc</keyword>